<comment type="caution">
    <text evidence="1">The sequence shown here is derived from an EMBL/GenBank/DDBJ whole genome shotgun (WGS) entry which is preliminary data.</text>
</comment>
<reference evidence="1 2" key="1">
    <citation type="submission" date="2019-01" db="EMBL/GenBank/DDBJ databases">
        <title>Genomes sequencing and comparative genomics of infectious freshwater microsporidia, Cucumispora dikerogammari and Thelohania contejeani.</title>
        <authorList>
            <person name="Cormier A."/>
            <person name="Giraud I."/>
            <person name="Wattier R."/>
            <person name="Teixeira M."/>
            <person name="Grandjean F."/>
            <person name="Rigaud T."/>
            <person name="Cordaux R."/>
        </authorList>
    </citation>
    <scope>NUCLEOTIDE SEQUENCE [LARGE SCALE GENOMIC DNA]</scope>
    <source>
        <strain evidence="1">T1</strain>
        <tissue evidence="1">Spores</tissue>
    </source>
</reference>
<protein>
    <submittedName>
        <fullName evidence="1">Uncharacterized protein</fullName>
    </submittedName>
</protein>
<gene>
    <name evidence="1" type="ORF">TCON_0224</name>
</gene>
<keyword evidence="2" id="KW-1185">Reference proteome</keyword>
<proteinExistence type="predicted"/>
<evidence type="ECO:0000313" key="1">
    <source>
        <dbReference type="EMBL" id="KAF7684582.1"/>
    </source>
</evidence>
<accession>A0ABQ7I287</accession>
<sequence>MNCTICDKPIILNDGVYMCEGGHMMMHSQEIARAIGDTSTQSKSLIFAEKFANYDSTVIKLIVHYHIFHELKKFFLLCPGDARIDNMDVDVLSEDDLYYRILLKYFKFENGIITEENGLLTPTSIFAIVYYMKRINEEKSGQVYYLNKFLYQAKYFPYIEILNRIISTLRLENHKCLKVLYSDRHLKVHAIMRYLKVLSEEGWIGLQSPKVLINPNRYIELKRLFRLGLRRDEEMIYKYYKDITAFFELEEDKIMDAYFKKWIYSTDINYTFFLAEIEVCVFLIFYYEYFDLKFPIKEAQKKMKKHFLYEHEDIDTFMKNVKEIENINIRAVCEDFKMEFHGDMEIADDYTNIIFLFSSFLGLKLNKFKEYLAKARERLYHMDDVLHCIKYHNRKKIKIYKSRMRADKKYSLKLKKMWEMKNKYSVQK</sequence>
<dbReference type="EMBL" id="SBIQ01000008">
    <property type="protein sequence ID" value="KAF7684582.1"/>
    <property type="molecule type" value="Genomic_DNA"/>
</dbReference>
<dbReference type="Proteomes" id="UP001516464">
    <property type="component" value="Unassembled WGS sequence"/>
</dbReference>
<name>A0ABQ7I287_9MICR</name>
<evidence type="ECO:0000313" key="2">
    <source>
        <dbReference type="Proteomes" id="UP001516464"/>
    </source>
</evidence>
<organism evidence="1 2">
    <name type="scientific">Astathelohania contejeani</name>
    <dbReference type="NCBI Taxonomy" id="164912"/>
    <lineage>
        <taxon>Eukaryota</taxon>
        <taxon>Fungi</taxon>
        <taxon>Fungi incertae sedis</taxon>
        <taxon>Microsporidia</taxon>
        <taxon>Astathelohaniidae</taxon>
        <taxon>Astathelohania</taxon>
    </lineage>
</organism>